<comment type="caution">
    <text evidence="1">The sequence shown here is derived from an EMBL/GenBank/DDBJ whole genome shotgun (WGS) entry which is preliminary data.</text>
</comment>
<dbReference type="Proteomes" id="UP000356253">
    <property type="component" value="Unassembled WGS sequence"/>
</dbReference>
<keyword evidence="2" id="KW-1185">Reference proteome</keyword>
<accession>A0AC61Y5T4</accession>
<name>A0AC61Y5T4_9FLAO</name>
<dbReference type="EMBL" id="CABVMM010000003">
    <property type="protein sequence ID" value="VVU99544.1"/>
    <property type="molecule type" value="Genomic_DNA"/>
</dbReference>
<organism evidence="1 2">
    <name type="scientific">Mesonia oceanica</name>
    <dbReference type="NCBI Taxonomy" id="2687242"/>
    <lineage>
        <taxon>Bacteria</taxon>
        <taxon>Pseudomonadati</taxon>
        <taxon>Bacteroidota</taxon>
        <taxon>Flavobacteriia</taxon>
        <taxon>Flavobacteriales</taxon>
        <taxon>Flavobacteriaceae</taxon>
        <taxon>Mesonia</taxon>
    </lineage>
</organism>
<evidence type="ECO:0000313" key="2">
    <source>
        <dbReference type="Proteomes" id="UP000356253"/>
    </source>
</evidence>
<keyword evidence="1" id="KW-0378">Hydrolase</keyword>
<proteinExistence type="predicted"/>
<reference evidence="1" key="1">
    <citation type="submission" date="2019-09" db="EMBL/GenBank/DDBJ databases">
        <authorList>
            <person name="Rodrigo-Torres L."/>
            <person name="Arahal R. D."/>
            <person name="Lucena T."/>
        </authorList>
    </citation>
    <scope>NUCLEOTIDE SEQUENCE</scope>
    <source>
        <strain evidence="1">ISS653</strain>
    </source>
</reference>
<gene>
    <name evidence="1" type="primary">vsr</name>
    <name evidence="1" type="ORF">FVB9532_00799</name>
</gene>
<sequence length="134" mass="16397">MSKIKGKDSKPEVKFRKALWHLGYRYRKNYKKLIGKPDIVFQKYKTVIFIDGEFWHGYKWNEKKENIKSNRAFWIPKIERNMQRDQEVNQALQQDGYQVFRFWQKDIKENLNSCLEEVIKHLENIDDEPIFQTP</sequence>
<dbReference type="EC" id="3.1.-.-" evidence="1"/>
<evidence type="ECO:0000313" key="1">
    <source>
        <dbReference type="EMBL" id="VVU99544.1"/>
    </source>
</evidence>
<protein>
    <submittedName>
        <fullName evidence="1">Very short patch repair protein</fullName>
        <ecNumber evidence="1">3.1.-.-</ecNumber>
    </submittedName>
</protein>